<dbReference type="OrthoDB" id="9803333at2"/>
<comment type="similarity">
    <text evidence="1 3">Belongs to the short-chain dehydrogenases/reductases (SDR) family.</text>
</comment>
<keyword evidence="2" id="KW-0560">Oxidoreductase</keyword>
<dbReference type="FunFam" id="3.40.50.720:FF:000173">
    <property type="entry name" value="3-oxoacyl-[acyl-carrier protein] reductase"/>
    <property type="match status" value="1"/>
</dbReference>
<dbReference type="InterPro" id="IPR002347">
    <property type="entry name" value="SDR_fam"/>
</dbReference>
<evidence type="ECO:0000256" key="3">
    <source>
        <dbReference type="RuleBase" id="RU000363"/>
    </source>
</evidence>
<keyword evidence="6" id="KW-1185">Reference proteome</keyword>
<dbReference type="InterPro" id="IPR020904">
    <property type="entry name" value="Sc_DH/Rdtase_CS"/>
</dbReference>
<dbReference type="Pfam" id="PF00106">
    <property type="entry name" value="adh_short"/>
    <property type="match status" value="1"/>
</dbReference>
<protein>
    <recommendedName>
        <fullName evidence="4">Ketoreductase domain-containing protein</fullName>
    </recommendedName>
</protein>
<dbReference type="PRINTS" id="PR00081">
    <property type="entry name" value="GDHRDH"/>
</dbReference>
<dbReference type="GO" id="GO:0032787">
    <property type="term" value="P:monocarboxylic acid metabolic process"/>
    <property type="evidence" value="ECO:0007669"/>
    <property type="project" value="UniProtKB-ARBA"/>
</dbReference>
<proteinExistence type="inferred from homology"/>
<gene>
    <name evidence="5" type="ORF">AQJ64_15945</name>
</gene>
<dbReference type="SMART" id="SM00822">
    <property type="entry name" value="PKS_KR"/>
    <property type="match status" value="1"/>
</dbReference>
<dbReference type="CDD" id="cd05233">
    <property type="entry name" value="SDR_c"/>
    <property type="match status" value="1"/>
</dbReference>
<dbReference type="PRINTS" id="PR00080">
    <property type="entry name" value="SDRFAMILY"/>
</dbReference>
<evidence type="ECO:0000313" key="6">
    <source>
        <dbReference type="Proteomes" id="UP000052982"/>
    </source>
</evidence>
<sequence>MPEAATNGTAANGTAANGTAANGTAANGTAANGTAANGTAVPGTTPAGAVGAGTPTTPRVALVTGGSRGIGAAIARRLAADGLTVHLVCRSARDAGLRVVKEIEESGGRAVLHQADVGVEADVEDLVERVTAQEGALHVLVNNAAVIDDQLLAVTRTARWENVLRTNLTGPFLTSREALPVMLDQGWGRIINISSNSARTPGPGQSAYAASKGGIESLTRALAVEVGRKGIRVNCVAPGKVRTEMTSAVADKLGSDGDGTRWGLPEDISGLVAFLAGDEADYIQGQTFTVDGGRMVMRSPGTGRRPRR</sequence>
<dbReference type="PANTHER" id="PTHR42879:SF2">
    <property type="entry name" value="3-OXOACYL-[ACYL-CARRIER-PROTEIN] REDUCTASE FABG"/>
    <property type="match status" value="1"/>
</dbReference>
<dbReference type="InterPro" id="IPR036291">
    <property type="entry name" value="NAD(P)-bd_dom_sf"/>
</dbReference>
<dbReference type="STRING" id="1943.AQJ64_15945"/>
<dbReference type="EMBL" id="LMWW01000018">
    <property type="protein sequence ID" value="KUN84249.1"/>
    <property type="molecule type" value="Genomic_DNA"/>
</dbReference>
<dbReference type="GO" id="GO:0016491">
    <property type="term" value="F:oxidoreductase activity"/>
    <property type="evidence" value="ECO:0007669"/>
    <property type="project" value="UniProtKB-KW"/>
</dbReference>
<feature type="domain" description="Ketoreductase" evidence="4">
    <location>
        <begin position="59"/>
        <end position="239"/>
    </location>
</feature>
<dbReference type="InterPro" id="IPR050259">
    <property type="entry name" value="SDR"/>
</dbReference>
<accession>A0A101T1Z9</accession>
<evidence type="ECO:0000259" key="4">
    <source>
        <dbReference type="SMART" id="SM00822"/>
    </source>
</evidence>
<evidence type="ECO:0000313" key="5">
    <source>
        <dbReference type="EMBL" id="KUN84249.1"/>
    </source>
</evidence>
<dbReference type="RefSeq" id="WP_055638815.1">
    <property type="nucleotide sequence ID" value="NZ_KQ948767.1"/>
</dbReference>
<evidence type="ECO:0000256" key="1">
    <source>
        <dbReference type="ARBA" id="ARBA00006484"/>
    </source>
</evidence>
<organism evidence="5 6">
    <name type="scientific">Streptomyces griseoruber</name>
    <dbReference type="NCBI Taxonomy" id="1943"/>
    <lineage>
        <taxon>Bacteria</taxon>
        <taxon>Bacillati</taxon>
        <taxon>Actinomycetota</taxon>
        <taxon>Actinomycetes</taxon>
        <taxon>Kitasatosporales</taxon>
        <taxon>Streptomycetaceae</taxon>
        <taxon>Streptomyces</taxon>
    </lineage>
</organism>
<dbReference type="Gene3D" id="3.40.50.720">
    <property type="entry name" value="NAD(P)-binding Rossmann-like Domain"/>
    <property type="match status" value="1"/>
</dbReference>
<dbReference type="Proteomes" id="UP000052982">
    <property type="component" value="Unassembled WGS sequence"/>
</dbReference>
<dbReference type="AlphaFoldDB" id="A0A101T1Z9"/>
<reference evidence="5 6" key="1">
    <citation type="submission" date="2015-10" db="EMBL/GenBank/DDBJ databases">
        <title>Draft genome sequence of Streptomyces griseoruber DSM 40281, type strain for the species Streptomyces griseoruber.</title>
        <authorList>
            <person name="Ruckert C."/>
            <person name="Winkler A."/>
            <person name="Kalinowski J."/>
            <person name="Kampfer P."/>
            <person name="Glaeser S."/>
        </authorList>
    </citation>
    <scope>NUCLEOTIDE SEQUENCE [LARGE SCALE GENOMIC DNA]</scope>
    <source>
        <strain evidence="5 6">DSM 40281</strain>
    </source>
</reference>
<dbReference type="SUPFAM" id="SSF51735">
    <property type="entry name" value="NAD(P)-binding Rossmann-fold domains"/>
    <property type="match status" value="1"/>
</dbReference>
<evidence type="ECO:0000256" key="2">
    <source>
        <dbReference type="ARBA" id="ARBA00023002"/>
    </source>
</evidence>
<dbReference type="InterPro" id="IPR057326">
    <property type="entry name" value="KR_dom"/>
</dbReference>
<dbReference type="PANTHER" id="PTHR42879">
    <property type="entry name" value="3-OXOACYL-(ACYL-CARRIER-PROTEIN) REDUCTASE"/>
    <property type="match status" value="1"/>
</dbReference>
<name>A0A101T1Z9_9ACTN</name>
<comment type="caution">
    <text evidence="5">The sequence shown here is derived from an EMBL/GenBank/DDBJ whole genome shotgun (WGS) entry which is preliminary data.</text>
</comment>
<dbReference type="PROSITE" id="PS00061">
    <property type="entry name" value="ADH_SHORT"/>
    <property type="match status" value="1"/>
</dbReference>